<dbReference type="Proteomes" id="UP000550707">
    <property type="component" value="Unassembled WGS sequence"/>
</dbReference>
<evidence type="ECO:0000313" key="1">
    <source>
        <dbReference type="EMBL" id="KAF6492487.1"/>
    </source>
</evidence>
<name>A0A7J8J6K3_MOLMO</name>
<reference evidence="1 2" key="1">
    <citation type="journal article" date="2020" name="Nature">
        <title>Six reference-quality genomes reveal evolution of bat adaptations.</title>
        <authorList>
            <person name="Jebb D."/>
            <person name="Huang Z."/>
            <person name="Pippel M."/>
            <person name="Hughes G.M."/>
            <person name="Lavrichenko K."/>
            <person name="Devanna P."/>
            <person name="Winkler S."/>
            <person name="Jermiin L.S."/>
            <person name="Skirmuntt E.C."/>
            <person name="Katzourakis A."/>
            <person name="Burkitt-Gray L."/>
            <person name="Ray D.A."/>
            <person name="Sullivan K.A.M."/>
            <person name="Roscito J.G."/>
            <person name="Kirilenko B.M."/>
            <person name="Davalos L.M."/>
            <person name="Corthals A.P."/>
            <person name="Power M.L."/>
            <person name="Jones G."/>
            <person name="Ransome R.D."/>
            <person name="Dechmann D.K.N."/>
            <person name="Locatelli A.G."/>
            <person name="Puechmaille S.J."/>
            <person name="Fedrigo O."/>
            <person name="Jarvis E.D."/>
            <person name="Hiller M."/>
            <person name="Vernes S.C."/>
            <person name="Myers E.W."/>
            <person name="Teeling E.C."/>
        </authorList>
    </citation>
    <scope>NUCLEOTIDE SEQUENCE [LARGE SCALE GENOMIC DNA]</scope>
    <source>
        <strain evidence="1">MMolMol1</strain>
        <tissue evidence="1">Muscle</tissue>
    </source>
</reference>
<organism evidence="1 2">
    <name type="scientific">Molossus molossus</name>
    <name type="common">Pallas' mastiff bat</name>
    <name type="synonym">Vespertilio molossus</name>
    <dbReference type="NCBI Taxonomy" id="27622"/>
    <lineage>
        <taxon>Eukaryota</taxon>
        <taxon>Metazoa</taxon>
        <taxon>Chordata</taxon>
        <taxon>Craniata</taxon>
        <taxon>Vertebrata</taxon>
        <taxon>Euteleostomi</taxon>
        <taxon>Mammalia</taxon>
        <taxon>Eutheria</taxon>
        <taxon>Laurasiatheria</taxon>
        <taxon>Chiroptera</taxon>
        <taxon>Yangochiroptera</taxon>
        <taxon>Molossidae</taxon>
        <taxon>Molossus</taxon>
    </lineage>
</organism>
<accession>A0A7J8J6K3</accession>
<protein>
    <submittedName>
        <fullName evidence="1">Uncharacterized protein</fullName>
    </submittedName>
</protein>
<proteinExistence type="predicted"/>
<keyword evidence="2" id="KW-1185">Reference proteome</keyword>
<sequence>MKVKQFMKTKGKPVRKLNDSKWLYDLAFMVNITKYHSELNVKLQGPNHLLSALLSNMKSSEAKLRLWKVQLKRNNMVHFPTLEGQKSSRTLEYVVECVKLIEAFNERFKDVKSKQMELNIFATLFYVEPNDVPDNLQHEIIQLQSDNLLKTKYNNFPLLEFYKHYISNYELPTLRRHALKYASVFGTTYHKQFFSKLTIAESTMLQTD</sequence>
<gene>
    <name evidence="1" type="ORF">HJG59_009679</name>
</gene>
<dbReference type="PANTHER" id="PTHR45913:SF9">
    <property type="entry name" value="GENERAL TRANSCRIPTION FACTOR II-I REPEAT DOMAIN-CONTAINING PROTEIN 2-LIKE-RELATED"/>
    <property type="match status" value="1"/>
</dbReference>
<dbReference type="AlphaFoldDB" id="A0A7J8J6K3"/>
<dbReference type="InParanoid" id="A0A7J8J6K3"/>
<dbReference type="PANTHER" id="PTHR45913">
    <property type="entry name" value="EPM2A-INTERACTING PROTEIN 1"/>
    <property type="match status" value="1"/>
</dbReference>
<evidence type="ECO:0000313" key="2">
    <source>
        <dbReference type="Proteomes" id="UP000550707"/>
    </source>
</evidence>
<comment type="caution">
    <text evidence="1">The sequence shown here is derived from an EMBL/GenBank/DDBJ whole genome shotgun (WGS) entry which is preliminary data.</text>
</comment>
<dbReference type="EMBL" id="JACASF010000002">
    <property type="protein sequence ID" value="KAF6492487.1"/>
    <property type="molecule type" value="Genomic_DNA"/>
</dbReference>